<dbReference type="InterPro" id="IPR002549">
    <property type="entry name" value="AI-2E-like"/>
</dbReference>
<evidence type="ECO:0000313" key="9">
    <source>
        <dbReference type="Proteomes" id="UP000316471"/>
    </source>
</evidence>
<feature type="transmembrane region" description="Helical" evidence="7">
    <location>
        <begin position="87"/>
        <end position="110"/>
    </location>
</feature>
<evidence type="ECO:0000256" key="3">
    <source>
        <dbReference type="ARBA" id="ARBA00022692"/>
    </source>
</evidence>
<dbReference type="AlphaFoldDB" id="A0A562M348"/>
<sequence>MPNPPSSGTNPDALPTSGQDDQRPAPPTAAQAELPARPRSSMAAMVLATLAIGFTLWATQGLVLPILLAMFFALVGNPIIRGLQRLYFPRFLAALVVLIGGIAITVLLGSQLVEPVGDWMREVPREMRSVAPKLQRMVKPVQEANKAAENIARAAGGESTSKPVQVVKTEANDPYKALTTTPRMAASVLAVVLLTFFFMVYGENLQKKALALLPGRQQQRLTVEILQSIEREMSRYVLTISVINGVVGLVFAGALMLLGVPMPEALMWGTMAALLNFAPYVGPLIGIIVMLLMGFVTFDDIWQSLLPAGIYLLLHTLEGQIITPIVLGRRMAISPLMLILALMVFGWLWGFIGLLLAVPLLVCVKLVLERVEGLEGWARLLE</sequence>
<comment type="caution">
    <text evidence="8">The sequence shown here is derived from an EMBL/GenBank/DDBJ whole genome shotgun (WGS) entry which is preliminary data.</text>
</comment>
<dbReference type="GO" id="GO:0016020">
    <property type="term" value="C:membrane"/>
    <property type="evidence" value="ECO:0007669"/>
    <property type="project" value="UniProtKB-SubCell"/>
</dbReference>
<comment type="subcellular location">
    <subcellularLocation>
        <location evidence="1">Membrane</location>
        <topology evidence="1">Multi-pass membrane protein</topology>
    </subcellularLocation>
</comment>
<name>A0A562M348_9GAMM</name>
<dbReference type="OrthoDB" id="9799225at2"/>
<feature type="transmembrane region" description="Helical" evidence="7">
    <location>
        <begin position="184"/>
        <end position="202"/>
    </location>
</feature>
<dbReference type="RefSeq" id="WP_144811358.1">
    <property type="nucleotide sequence ID" value="NZ_VLKP01000001.1"/>
</dbReference>
<dbReference type="PANTHER" id="PTHR21716">
    <property type="entry name" value="TRANSMEMBRANE PROTEIN"/>
    <property type="match status" value="1"/>
</dbReference>
<dbReference type="Pfam" id="PF01594">
    <property type="entry name" value="AI-2E_transport"/>
    <property type="match status" value="1"/>
</dbReference>
<dbReference type="Proteomes" id="UP000316471">
    <property type="component" value="Unassembled WGS sequence"/>
</dbReference>
<keyword evidence="5 7" id="KW-0472">Membrane</keyword>
<organism evidence="8 9">
    <name type="scientific">Aerolutibacter ruishenii</name>
    <dbReference type="NCBI Taxonomy" id="686800"/>
    <lineage>
        <taxon>Bacteria</taxon>
        <taxon>Pseudomonadati</taxon>
        <taxon>Pseudomonadota</taxon>
        <taxon>Gammaproteobacteria</taxon>
        <taxon>Lysobacterales</taxon>
        <taxon>Lysobacteraceae</taxon>
        <taxon>Aerolutibacter</taxon>
    </lineage>
</organism>
<dbReference type="PANTHER" id="PTHR21716:SF16">
    <property type="entry name" value="BLL1467 PROTEIN"/>
    <property type="match status" value="1"/>
</dbReference>
<feature type="transmembrane region" description="Helical" evidence="7">
    <location>
        <begin position="236"/>
        <end position="260"/>
    </location>
</feature>
<feature type="transmembrane region" description="Helical" evidence="7">
    <location>
        <begin position="42"/>
        <end position="75"/>
    </location>
</feature>
<accession>A0A562M348</accession>
<evidence type="ECO:0000256" key="4">
    <source>
        <dbReference type="ARBA" id="ARBA00022989"/>
    </source>
</evidence>
<proteinExistence type="inferred from homology"/>
<evidence type="ECO:0000313" key="8">
    <source>
        <dbReference type="EMBL" id="TWI14377.1"/>
    </source>
</evidence>
<evidence type="ECO:0000256" key="5">
    <source>
        <dbReference type="ARBA" id="ARBA00023136"/>
    </source>
</evidence>
<comment type="similarity">
    <text evidence="2">Belongs to the autoinducer-2 exporter (AI-2E) (TC 2.A.86) family.</text>
</comment>
<protein>
    <submittedName>
        <fullName evidence="8">Putative PurR-regulated permease PerM</fullName>
    </submittedName>
</protein>
<dbReference type="EMBL" id="VLKP01000001">
    <property type="protein sequence ID" value="TWI14377.1"/>
    <property type="molecule type" value="Genomic_DNA"/>
</dbReference>
<keyword evidence="9" id="KW-1185">Reference proteome</keyword>
<evidence type="ECO:0000256" key="6">
    <source>
        <dbReference type="SAM" id="MobiDB-lite"/>
    </source>
</evidence>
<keyword evidence="4 7" id="KW-1133">Transmembrane helix</keyword>
<dbReference type="GO" id="GO:0055085">
    <property type="term" value="P:transmembrane transport"/>
    <property type="evidence" value="ECO:0007669"/>
    <property type="project" value="TreeGrafter"/>
</dbReference>
<evidence type="ECO:0000256" key="7">
    <source>
        <dbReference type="SAM" id="Phobius"/>
    </source>
</evidence>
<gene>
    <name evidence="8" type="ORF">IP93_00374</name>
</gene>
<evidence type="ECO:0000256" key="2">
    <source>
        <dbReference type="ARBA" id="ARBA00009773"/>
    </source>
</evidence>
<evidence type="ECO:0000256" key="1">
    <source>
        <dbReference type="ARBA" id="ARBA00004141"/>
    </source>
</evidence>
<feature type="transmembrane region" description="Helical" evidence="7">
    <location>
        <begin position="280"/>
        <end position="298"/>
    </location>
</feature>
<feature type="transmembrane region" description="Helical" evidence="7">
    <location>
        <begin position="333"/>
        <end position="362"/>
    </location>
</feature>
<feature type="compositionally biased region" description="Polar residues" evidence="6">
    <location>
        <begin position="1"/>
        <end position="10"/>
    </location>
</feature>
<feature type="region of interest" description="Disordered" evidence="6">
    <location>
        <begin position="1"/>
        <end position="36"/>
    </location>
</feature>
<reference evidence="8 9" key="1">
    <citation type="journal article" date="2015" name="Stand. Genomic Sci.">
        <title>Genomic Encyclopedia of Bacterial and Archaeal Type Strains, Phase III: the genomes of soil and plant-associated and newly described type strains.</title>
        <authorList>
            <person name="Whitman W.B."/>
            <person name="Woyke T."/>
            <person name="Klenk H.P."/>
            <person name="Zhou Y."/>
            <person name="Lilburn T.G."/>
            <person name="Beck B.J."/>
            <person name="De Vos P."/>
            <person name="Vandamme P."/>
            <person name="Eisen J.A."/>
            <person name="Garrity G."/>
            <person name="Hugenholtz P."/>
            <person name="Kyrpides N.C."/>
        </authorList>
    </citation>
    <scope>NUCLEOTIDE SEQUENCE [LARGE SCALE GENOMIC DNA]</scope>
    <source>
        <strain evidence="8 9">CGMCC 1.10136</strain>
    </source>
</reference>
<keyword evidence="3 7" id="KW-0812">Transmembrane</keyword>
<feature type="transmembrane region" description="Helical" evidence="7">
    <location>
        <begin position="305"/>
        <end position="327"/>
    </location>
</feature>